<comment type="catalytic activity">
    <reaction evidence="2">
        <text>oxidized coenzyme F420-(gamma-L-Glu)(n) + a quinol + H(+) = reduced coenzyme F420-(gamma-L-Glu)(n) + a quinone</text>
        <dbReference type="Rhea" id="RHEA:39663"/>
        <dbReference type="Rhea" id="RHEA-COMP:12939"/>
        <dbReference type="Rhea" id="RHEA-COMP:14378"/>
        <dbReference type="ChEBI" id="CHEBI:15378"/>
        <dbReference type="ChEBI" id="CHEBI:24646"/>
        <dbReference type="ChEBI" id="CHEBI:132124"/>
        <dbReference type="ChEBI" id="CHEBI:133980"/>
        <dbReference type="ChEBI" id="CHEBI:139511"/>
    </reaction>
</comment>
<dbReference type="NCBIfam" id="TIGR00026">
    <property type="entry name" value="hi_GC_TIGR00026"/>
    <property type="match status" value="1"/>
</dbReference>
<dbReference type="AlphaFoldDB" id="A0A318KB91"/>
<evidence type="ECO:0000256" key="3">
    <source>
        <dbReference type="SAM" id="MobiDB-lite"/>
    </source>
</evidence>
<evidence type="ECO:0000256" key="1">
    <source>
        <dbReference type="ARBA" id="ARBA00008710"/>
    </source>
</evidence>
<name>A0A318KB91_9NOCA</name>
<evidence type="ECO:0000313" key="5">
    <source>
        <dbReference type="Proteomes" id="UP000247569"/>
    </source>
</evidence>
<comment type="similarity">
    <text evidence="1">Belongs to the F420H(2)-dependent quinone reductase family.</text>
</comment>
<dbReference type="GO" id="GO:0070967">
    <property type="term" value="F:coenzyme F420 binding"/>
    <property type="evidence" value="ECO:0007669"/>
    <property type="project" value="TreeGrafter"/>
</dbReference>
<evidence type="ECO:0000313" key="4">
    <source>
        <dbReference type="EMBL" id="PXX69022.1"/>
    </source>
</evidence>
<dbReference type="Proteomes" id="UP000247569">
    <property type="component" value="Unassembled WGS sequence"/>
</dbReference>
<comment type="caution">
    <text evidence="4">The sequence shown here is derived from an EMBL/GenBank/DDBJ whole genome shotgun (WGS) entry which is preliminary data.</text>
</comment>
<dbReference type="EMBL" id="QJKF01000002">
    <property type="protein sequence ID" value="PXX69022.1"/>
    <property type="molecule type" value="Genomic_DNA"/>
</dbReference>
<evidence type="ECO:0000256" key="2">
    <source>
        <dbReference type="ARBA" id="ARBA00049106"/>
    </source>
</evidence>
<sequence length="176" mass="19521">MVYGTLPGMSEQPTPATDSAKKIESYDDPDAPWNQDYSAEDIANWNDGVIEEFRANGGKVGGAYENGELLLLTTTGAKSGRRHVVPLGVLRRGETMYVSSFIEDRYPAWYHNVKAEPRVTMEFGDKTYQGTARALEGAEYEEFAAWALANNPLLADYQSKVERPLPLVVLTVDRPS</sequence>
<proteinExistence type="inferred from homology"/>
<feature type="region of interest" description="Disordered" evidence="3">
    <location>
        <begin position="1"/>
        <end position="33"/>
    </location>
</feature>
<reference evidence="4 5" key="1">
    <citation type="submission" date="2018-05" db="EMBL/GenBank/DDBJ databases">
        <title>Genomic Encyclopedia of Type Strains, Phase IV (KMG-IV): sequencing the most valuable type-strain genomes for metagenomic binning, comparative biology and taxonomic classification.</title>
        <authorList>
            <person name="Goeker M."/>
        </authorList>
    </citation>
    <scope>NUCLEOTIDE SEQUENCE [LARGE SCALE GENOMIC DNA]</scope>
    <source>
        <strain evidence="4 5">DSM 44704</strain>
    </source>
</reference>
<organism evidence="4 5">
    <name type="scientific">Nocardia tenerifensis</name>
    <dbReference type="NCBI Taxonomy" id="228006"/>
    <lineage>
        <taxon>Bacteria</taxon>
        <taxon>Bacillati</taxon>
        <taxon>Actinomycetota</taxon>
        <taxon>Actinomycetes</taxon>
        <taxon>Mycobacteriales</taxon>
        <taxon>Nocardiaceae</taxon>
        <taxon>Nocardia</taxon>
    </lineage>
</organism>
<dbReference type="Pfam" id="PF04075">
    <property type="entry name" value="F420H2_quin_red"/>
    <property type="match status" value="1"/>
</dbReference>
<dbReference type="GO" id="GO:0005886">
    <property type="term" value="C:plasma membrane"/>
    <property type="evidence" value="ECO:0007669"/>
    <property type="project" value="TreeGrafter"/>
</dbReference>
<dbReference type="GO" id="GO:0016491">
    <property type="term" value="F:oxidoreductase activity"/>
    <property type="evidence" value="ECO:0007669"/>
    <property type="project" value="InterPro"/>
</dbReference>
<dbReference type="InterPro" id="IPR004378">
    <property type="entry name" value="F420H2_quin_Rdtase"/>
</dbReference>
<dbReference type="InterPro" id="IPR012349">
    <property type="entry name" value="Split_barrel_FMN-bd"/>
</dbReference>
<dbReference type="PANTHER" id="PTHR39428">
    <property type="entry name" value="F420H(2)-DEPENDENT QUINONE REDUCTASE RV1261C"/>
    <property type="match status" value="1"/>
</dbReference>
<gene>
    <name evidence="4" type="ORF">DFR70_102708</name>
</gene>
<dbReference type="PANTHER" id="PTHR39428:SF1">
    <property type="entry name" value="F420H(2)-DEPENDENT QUINONE REDUCTASE RV1261C"/>
    <property type="match status" value="1"/>
</dbReference>
<keyword evidence="5" id="KW-1185">Reference proteome</keyword>
<dbReference type="SUPFAM" id="SSF50475">
    <property type="entry name" value="FMN-binding split barrel"/>
    <property type="match status" value="1"/>
</dbReference>
<accession>A0A318KB91</accession>
<dbReference type="Gene3D" id="2.30.110.10">
    <property type="entry name" value="Electron Transport, Fmn-binding Protein, Chain A"/>
    <property type="match status" value="1"/>
</dbReference>
<protein>
    <submittedName>
        <fullName evidence="4">Deazaflavin-dependent oxidoreductase (Nitroreductase family)</fullName>
    </submittedName>
</protein>